<feature type="region of interest" description="Disordered" evidence="6">
    <location>
        <begin position="131"/>
        <end position="163"/>
    </location>
</feature>
<evidence type="ECO:0000256" key="1">
    <source>
        <dbReference type="ARBA" id="ARBA00004123"/>
    </source>
</evidence>
<evidence type="ECO:0000256" key="2">
    <source>
        <dbReference type="ARBA" id="ARBA00022723"/>
    </source>
</evidence>
<sequence length="739" mass="83263">MQSSDMTARPPSEQSPTEAAAMTTDAAPPPSPGADGSESAVSTDAAAPVTPTEASASTTAQQEAPKRRRGHRMQSDVWQYLTTEENPHKTRGSTCMHCNTHVPHHHKSEKARAHLQKCAVFRRHMATISPSQRPSWLDLENNGKRRRRTEATGSNEGNAMNGTAAANSDLAWGAHAVNGNGFRGESFITASNGRPSDIIENLSMFFFSGGVAFNHISNPHLVQLLRRFAPFLSLPSETDLSGQLLDRAFYNVLDKVKREAEASEYKAVLVNSWFNWRGMDSPHHHRQHHQYPSLVYMTSLDDKDLFIEQAPQLASTSSEDYLTEQLASVIYFIGDHATGVVTDNTRENQAMWRRLKKIYPSQFFHGCASHGLRLFVKNIFTPSAVGEDMLFLDSIKEYPFIFLNDLMEACREVVTFFEETFDQSVRDQFNQGLRDEDIPHPQFPPRNEWYGLKGGFESFIAAAPVLRPLVASRSFGEVASPRERQRRMKIHVLVNDTEFVENLRTAVAILTPLEAMMDRIENEPNMPCSEVFYSFAREIPDALNKVEGVYKDQVEYLLYLNQTRFNGMYGDAHGIAYLLDPRFIGDGLAPEVRKNIEDTIFAIPPDNTTHITSSDEYKLDIAQQLTEYIIDASQEKASNSFRYTLLTKHKKTVLQYWLTDGQRWPLLQRLAVRIFRLPVSTLPALKKARSFVSPATYSSESAEMMKKLMCIQVNSPQLSLGLMTSNTVYAPNDVFQAAL</sequence>
<dbReference type="AlphaFoldDB" id="A0A8K1C323"/>
<dbReference type="PANTHER" id="PTHR46481">
    <property type="entry name" value="ZINC FINGER BED DOMAIN-CONTAINING PROTEIN 4"/>
    <property type="match status" value="1"/>
</dbReference>
<name>A0A8K1C323_PYTOL</name>
<evidence type="ECO:0000313" key="7">
    <source>
        <dbReference type="EMBL" id="TMW55463.1"/>
    </source>
</evidence>
<evidence type="ECO:0000256" key="6">
    <source>
        <dbReference type="SAM" id="MobiDB-lite"/>
    </source>
</evidence>
<evidence type="ECO:0000256" key="3">
    <source>
        <dbReference type="ARBA" id="ARBA00022771"/>
    </source>
</evidence>
<organism evidence="7 8">
    <name type="scientific">Pythium oligandrum</name>
    <name type="common">Mycoparasitic fungus</name>
    <dbReference type="NCBI Taxonomy" id="41045"/>
    <lineage>
        <taxon>Eukaryota</taxon>
        <taxon>Sar</taxon>
        <taxon>Stramenopiles</taxon>
        <taxon>Oomycota</taxon>
        <taxon>Peronosporomycetes</taxon>
        <taxon>Pythiales</taxon>
        <taxon>Pythiaceae</taxon>
        <taxon>Pythium</taxon>
    </lineage>
</organism>
<keyword evidence="5" id="KW-0539">Nucleus</keyword>
<dbReference type="SUPFAM" id="SSF53098">
    <property type="entry name" value="Ribonuclease H-like"/>
    <property type="match status" value="1"/>
</dbReference>
<dbReference type="EMBL" id="SPLM01000147">
    <property type="protein sequence ID" value="TMW55463.1"/>
    <property type="molecule type" value="Genomic_DNA"/>
</dbReference>
<comment type="caution">
    <text evidence="7">The sequence shown here is derived from an EMBL/GenBank/DDBJ whole genome shotgun (WGS) entry which is preliminary data.</text>
</comment>
<keyword evidence="2" id="KW-0479">Metal-binding</keyword>
<feature type="compositionally biased region" description="Polar residues" evidence="6">
    <location>
        <begin position="52"/>
        <end position="62"/>
    </location>
</feature>
<comment type="subcellular location">
    <subcellularLocation>
        <location evidence="1">Nucleus</location>
    </subcellularLocation>
</comment>
<dbReference type="PANTHER" id="PTHR46481:SF10">
    <property type="entry name" value="ZINC FINGER BED DOMAIN-CONTAINING PROTEIN 39"/>
    <property type="match status" value="1"/>
</dbReference>
<feature type="compositionally biased region" description="Polar residues" evidence="6">
    <location>
        <begin position="151"/>
        <end position="163"/>
    </location>
</feature>
<keyword evidence="4" id="KW-0862">Zinc</keyword>
<dbReference type="OrthoDB" id="166992at2759"/>
<dbReference type="InterPro" id="IPR012337">
    <property type="entry name" value="RNaseH-like_sf"/>
</dbReference>
<keyword evidence="8" id="KW-1185">Reference proteome</keyword>
<evidence type="ECO:0000313" key="8">
    <source>
        <dbReference type="Proteomes" id="UP000794436"/>
    </source>
</evidence>
<gene>
    <name evidence="7" type="ORF">Poli38472_010345</name>
</gene>
<keyword evidence="3" id="KW-0863">Zinc-finger</keyword>
<accession>A0A8K1C323</accession>
<protein>
    <submittedName>
        <fullName evidence="7">Uncharacterized protein</fullName>
    </submittedName>
</protein>
<dbReference type="GO" id="GO:0005634">
    <property type="term" value="C:nucleus"/>
    <property type="evidence" value="ECO:0007669"/>
    <property type="project" value="UniProtKB-SubCell"/>
</dbReference>
<reference evidence="7" key="1">
    <citation type="submission" date="2019-03" db="EMBL/GenBank/DDBJ databases">
        <title>Long read genome sequence of the mycoparasitic Pythium oligandrum ATCC 38472 isolated from sugarbeet rhizosphere.</title>
        <authorList>
            <person name="Gaulin E."/>
        </authorList>
    </citation>
    <scope>NUCLEOTIDE SEQUENCE</scope>
    <source>
        <strain evidence="7">ATCC 38472_TT</strain>
    </source>
</reference>
<proteinExistence type="predicted"/>
<evidence type="ECO:0000256" key="4">
    <source>
        <dbReference type="ARBA" id="ARBA00022833"/>
    </source>
</evidence>
<feature type="compositionally biased region" description="Low complexity" evidence="6">
    <location>
        <begin position="16"/>
        <end position="26"/>
    </location>
</feature>
<dbReference type="InterPro" id="IPR052035">
    <property type="entry name" value="ZnF_BED_domain_contain"/>
</dbReference>
<dbReference type="Proteomes" id="UP000794436">
    <property type="component" value="Unassembled WGS sequence"/>
</dbReference>
<feature type="region of interest" description="Disordered" evidence="6">
    <location>
        <begin position="1"/>
        <end position="74"/>
    </location>
</feature>
<evidence type="ECO:0000256" key="5">
    <source>
        <dbReference type="ARBA" id="ARBA00023242"/>
    </source>
</evidence>
<dbReference type="GO" id="GO:0008270">
    <property type="term" value="F:zinc ion binding"/>
    <property type="evidence" value="ECO:0007669"/>
    <property type="project" value="UniProtKB-KW"/>
</dbReference>